<dbReference type="GO" id="GO:0006979">
    <property type="term" value="P:response to oxidative stress"/>
    <property type="evidence" value="ECO:0007669"/>
    <property type="project" value="InterPro"/>
</dbReference>
<dbReference type="AlphaFoldDB" id="A0A6V7XMH2"/>
<dbReference type="InterPro" id="IPR037120">
    <property type="entry name" value="Haem_peroxidase_sf_animal"/>
</dbReference>
<dbReference type="InterPro" id="IPR010255">
    <property type="entry name" value="Haem_peroxidase_sf"/>
</dbReference>
<dbReference type="SUPFAM" id="SSF48113">
    <property type="entry name" value="Heme-dependent peroxidases"/>
    <property type="match status" value="1"/>
</dbReference>
<dbReference type="GO" id="GO:0005615">
    <property type="term" value="C:extracellular space"/>
    <property type="evidence" value="ECO:0007669"/>
    <property type="project" value="TreeGrafter"/>
</dbReference>
<keyword evidence="1" id="KW-0560">Oxidoreductase</keyword>
<comment type="caution">
    <text evidence="2">The sequence shown here is derived from an EMBL/GenBank/DDBJ whole genome shotgun (WGS) entry which is preliminary data.</text>
</comment>
<organism evidence="2 3">
    <name type="scientific">Meloidogyne enterolobii</name>
    <name type="common">Root-knot nematode worm</name>
    <name type="synonym">Meloidogyne mayaguensis</name>
    <dbReference type="NCBI Taxonomy" id="390850"/>
    <lineage>
        <taxon>Eukaryota</taxon>
        <taxon>Metazoa</taxon>
        <taxon>Ecdysozoa</taxon>
        <taxon>Nematoda</taxon>
        <taxon>Chromadorea</taxon>
        <taxon>Rhabditida</taxon>
        <taxon>Tylenchina</taxon>
        <taxon>Tylenchomorpha</taxon>
        <taxon>Tylenchoidea</taxon>
        <taxon>Meloidogynidae</taxon>
        <taxon>Meloidogyninae</taxon>
        <taxon>Meloidogyne</taxon>
    </lineage>
</organism>
<evidence type="ECO:0000313" key="2">
    <source>
        <dbReference type="EMBL" id="CAD2200097.1"/>
    </source>
</evidence>
<protein>
    <submittedName>
        <fullName evidence="2">Uncharacterized protein</fullName>
    </submittedName>
</protein>
<evidence type="ECO:0000256" key="1">
    <source>
        <dbReference type="ARBA" id="ARBA00022559"/>
    </source>
</evidence>
<dbReference type="PROSITE" id="PS50292">
    <property type="entry name" value="PEROXIDASE_3"/>
    <property type="match status" value="1"/>
</dbReference>
<name>A0A6V7XMH2_MELEN</name>
<reference evidence="2 3" key="1">
    <citation type="submission" date="2020-08" db="EMBL/GenBank/DDBJ databases">
        <authorList>
            <person name="Koutsovoulos G."/>
            <person name="Danchin GJ E."/>
        </authorList>
    </citation>
    <scope>NUCLEOTIDE SEQUENCE [LARGE SCALE GENOMIC DNA]</scope>
</reference>
<sequence>MTLSISFYSRSFCFKFILNLGTCNNLEKPLFGAAFMPLARLREPVYDDKMAAPVASINYLKPSSREASRLMLSSTAEIPTKWNALLMQWGQFIAHDVSKTTMLNNQICASCLPEGGTCFPVMLSRLDQTVPVVKVRDVTYVIRFDKLSRTVSLTILGNDSGPSYRSLKIEKP</sequence>
<dbReference type="Gene3D" id="1.10.640.10">
    <property type="entry name" value="Haem peroxidase domain superfamily, animal type"/>
    <property type="match status" value="1"/>
</dbReference>
<proteinExistence type="predicted"/>
<keyword evidence="1" id="KW-0575">Peroxidase</keyword>
<accession>A0A6V7XMH2</accession>
<dbReference type="InterPro" id="IPR019791">
    <property type="entry name" value="Haem_peroxidase_animal"/>
</dbReference>
<dbReference type="OrthoDB" id="5847667at2759"/>
<dbReference type="GO" id="GO:0020037">
    <property type="term" value="F:heme binding"/>
    <property type="evidence" value="ECO:0007669"/>
    <property type="project" value="InterPro"/>
</dbReference>
<dbReference type="GO" id="GO:0004601">
    <property type="term" value="F:peroxidase activity"/>
    <property type="evidence" value="ECO:0007669"/>
    <property type="project" value="UniProtKB-KW"/>
</dbReference>
<evidence type="ECO:0000313" key="3">
    <source>
        <dbReference type="Proteomes" id="UP000580250"/>
    </source>
</evidence>
<dbReference type="Proteomes" id="UP000580250">
    <property type="component" value="Unassembled WGS sequence"/>
</dbReference>
<dbReference type="Pfam" id="PF03098">
    <property type="entry name" value="An_peroxidase"/>
    <property type="match status" value="1"/>
</dbReference>
<dbReference type="EMBL" id="CAJEWN010001797">
    <property type="protein sequence ID" value="CAD2200097.1"/>
    <property type="molecule type" value="Genomic_DNA"/>
</dbReference>
<dbReference type="PANTHER" id="PTHR11475:SF51">
    <property type="entry name" value="SHKT DOMAIN-CONTAINING PROTEIN"/>
    <property type="match status" value="1"/>
</dbReference>
<gene>
    <name evidence="2" type="ORF">MENT_LOCUS53539</name>
</gene>
<dbReference type="PANTHER" id="PTHR11475">
    <property type="entry name" value="OXIDASE/PEROXIDASE"/>
    <property type="match status" value="1"/>
</dbReference>